<proteinExistence type="predicted"/>
<organism evidence="4 5">
    <name type="scientific">Stylophora pistillata</name>
    <name type="common">Smooth cauliflower coral</name>
    <dbReference type="NCBI Taxonomy" id="50429"/>
    <lineage>
        <taxon>Eukaryota</taxon>
        <taxon>Metazoa</taxon>
        <taxon>Cnidaria</taxon>
        <taxon>Anthozoa</taxon>
        <taxon>Hexacorallia</taxon>
        <taxon>Scleractinia</taxon>
        <taxon>Astrocoeniina</taxon>
        <taxon>Pocilloporidae</taxon>
        <taxon>Stylophora</taxon>
    </lineage>
</organism>
<sequence length="309" mass="35383">MAEYLVHLKQLKKRKCLAVLILSEVLDDSGDQKVRRGKTRQWIRRRNEKGHFENIVKELMIEDTAGYKEMMRMNHDDFTTILGIIEPYITRKQILDVAGPDYECVYADVGTNGRVSDGGVWNKCELTKAIEDGAVVLPPPKCLPFGVQKLPYVFVGDDAFALKKHMMKPYPQHGLTEDKRVYNYRHSRARRISENLFGILANRWRVFRSVFLLPPDTIELLVFTALGLHNFLWQSSSCVTYCPEGLVDQEQDGQVIPGIWHQEPPAGAFSPLNVPSTGHNASMDAKSVRETLKEYFFSEGSVDWQWDMC</sequence>
<accession>A0A2B4RYL2</accession>
<feature type="domain" description="DDE Tnp4" evidence="3">
    <location>
        <begin position="97"/>
        <end position="230"/>
    </location>
</feature>
<name>A0A2B4RYL2_STYPI</name>
<dbReference type="OrthoDB" id="10061326at2759"/>
<reference evidence="5" key="1">
    <citation type="journal article" date="2017" name="bioRxiv">
        <title>Comparative analysis of the genomes of Stylophora pistillata and Acropora digitifera provides evidence for extensive differences between species of corals.</title>
        <authorList>
            <person name="Voolstra C.R."/>
            <person name="Li Y."/>
            <person name="Liew Y.J."/>
            <person name="Baumgarten S."/>
            <person name="Zoccola D."/>
            <person name="Flot J.-F."/>
            <person name="Tambutte S."/>
            <person name="Allemand D."/>
            <person name="Aranda M."/>
        </authorList>
    </citation>
    <scope>NUCLEOTIDE SEQUENCE [LARGE SCALE GENOMIC DNA]</scope>
</reference>
<gene>
    <name evidence="4" type="ORF">AWC38_SpisGene13627</name>
</gene>
<dbReference type="GO" id="GO:0046872">
    <property type="term" value="F:metal ion binding"/>
    <property type="evidence" value="ECO:0007669"/>
    <property type="project" value="UniProtKB-KW"/>
</dbReference>
<evidence type="ECO:0000259" key="3">
    <source>
        <dbReference type="Pfam" id="PF13359"/>
    </source>
</evidence>
<comment type="caution">
    <text evidence="4">The sequence shown here is derived from an EMBL/GenBank/DDBJ whole genome shotgun (WGS) entry which is preliminary data.</text>
</comment>
<dbReference type="Pfam" id="PF13359">
    <property type="entry name" value="DDE_Tnp_4"/>
    <property type="match status" value="1"/>
</dbReference>
<evidence type="ECO:0000313" key="4">
    <source>
        <dbReference type="EMBL" id="PFX21889.1"/>
    </source>
</evidence>
<dbReference type="EMBL" id="LSMT01000259">
    <property type="protein sequence ID" value="PFX21889.1"/>
    <property type="molecule type" value="Genomic_DNA"/>
</dbReference>
<keyword evidence="2" id="KW-0479">Metal-binding</keyword>
<protein>
    <recommendedName>
        <fullName evidence="3">DDE Tnp4 domain-containing protein</fullName>
    </recommendedName>
</protein>
<dbReference type="InterPro" id="IPR027806">
    <property type="entry name" value="HARBI1_dom"/>
</dbReference>
<evidence type="ECO:0000313" key="5">
    <source>
        <dbReference type="Proteomes" id="UP000225706"/>
    </source>
</evidence>
<comment type="cofactor">
    <cofactor evidence="1">
        <name>a divalent metal cation</name>
        <dbReference type="ChEBI" id="CHEBI:60240"/>
    </cofactor>
</comment>
<keyword evidence="5" id="KW-1185">Reference proteome</keyword>
<dbReference type="Proteomes" id="UP000225706">
    <property type="component" value="Unassembled WGS sequence"/>
</dbReference>
<dbReference type="AlphaFoldDB" id="A0A2B4RYL2"/>
<evidence type="ECO:0000256" key="2">
    <source>
        <dbReference type="ARBA" id="ARBA00022723"/>
    </source>
</evidence>
<evidence type="ECO:0000256" key="1">
    <source>
        <dbReference type="ARBA" id="ARBA00001968"/>
    </source>
</evidence>